<dbReference type="Pfam" id="PF09299">
    <property type="entry name" value="Mu-transpos_C"/>
    <property type="match status" value="1"/>
</dbReference>
<evidence type="ECO:0000313" key="5">
    <source>
        <dbReference type="Proteomes" id="UP000184139"/>
    </source>
</evidence>
<dbReference type="PROSITE" id="PS50994">
    <property type="entry name" value="INTEGRASE"/>
    <property type="match status" value="1"/>
</dbReference>
<dbReference type="STRING" id="1121409.SAMN02745124_00186"/>
<dbReference type="Proteomes" id="UP000184139">
    <property type="component" value="Unassembled WGS sequence"/>
</dbReference>
<dbReference type="SUPFAM" id="SSF53098">
    <property type="entry name" value="Ribonuclease H-like"/>
    <property type="match status" value="1"/>
</dbReference>
<dbReference type="InterPro" id="IPR009061">
    <property type="entry name" value="DNA-bd_dom_put_sf"/>
</dbReference>
<evidence type="ECO:0000256" key="1">
    <source>
        <dbReference type="SAM" id="MobiDB-lite"/>
    </source>
</evidence>
<dbReference type="SUPFAM" id="SSF50610">
    <property type="entry name" value="mu transposase, C-terminal domain"/>
    <property type="match status" value="1"/>
</dbReference>
<reference evidence="4 5" key="1">
    <citation type="submission" date="2016-11" db="EMBL/GenBank/DDBJ databases">
        <authorList>
            <person name="Jaros S."/>
            <person name="Januszkiewicz K."/>
            <person name="Wedrychowicz H."/>
        </authorList>
    </citation>
    <scope>NUCLEOTIDE SEQUENCE [LARGE SCALE GENOMIC DNA]</scope>
    <source>
        <strain evidence="4 5">DSM 9705</strain>
    </source>
</reference>
<accession>A0A1M5S6G2</accession>
<dbReference type="EMBL" id="FQXS01000001">
    <property type="protein sequence ID" value="SHH34079.1"/>
    <property type="molecule type" value="Genomic_DNA"/>
</dbReference>
<dbReference type="RefSeq" id="WP_073372951.1">
    <property type="nucleotide sequence ID" value="NZ_FQXS01000001.1"/>
</dbReference>
<evidence type="ECO:0000313" key="4">
    <source>
        <dbReference type="EMBL" id="SHH34079.1"/>
    </source>
</evidence>
<keyword evidence="5" id="KW-1185">Reference proteome</keyword>
<name>A0A1M5S6G2_9BACT</name>
<dbReference type="Gene3D" id="1.10.10.10">
    <property type="entry name" value="Winged helix-like DNA-binding domain superfamily/Winged helix DNA-binding domain"/>
    <property type="match status" value="1"/>
</dbReference>
<evidence type="ECO:0000259" key="2">
    <source>
        <dbReference type="PROSITE" id="PS50994"/>
    </source>
</evidence>
<feature type="region of interest" description="Disordered" evidence="1">
    <location>
        <begin position="607"/>
        <end position="634"/>
    </location>
</feature>
<dbReference type="InterPro" id="IPR036397">
    <property type="entry name" value="RNaseH_sf"/>
</dbReference>
<feature type="domain" description="Integrase catalytic" evidence="2">
    <location>
        <begin position="262"/>
        <end position="474"/>
    </location>
</feature>
<dbReference type="GO" id="GO:0015074">
    <property type="term" value="P:DNA integration"/>
    <property type="evidence" value="ECO:0007669"/>
    <property type="project" value="InterPro"/>
</dbReference>
<proteinExistence type="predicted"/>
<dbReference type="InterPro" id="IPR015378">
    <property type="entry name" value="Transposase-like_Mu_C"/>
</dbReference>
<gene>
    <name evidence="4" type="ORF">SAMN02745124_00186</name>
</gene>
<dbReference type="InterPro" id="IPR009004">
    <property type="entry name" value="Transposase_Mu_C"/>
</dbReference>
<dbReference type="GO" id="GO:0003677">
    <property type="term" value="F:DNA binding"/>
    <property type="evidence" value="ECO:0007669"/>
    <property type="project" value="InterPro"/>
</dbReference>
<dbReference type="AlphaFoldDB" id="A0A1M5S6G2"/>
<dbReference type="InterPro" id="IPR001584">
    <property type="entry name" value="Integrase_cat-core"/>
</dbReference>
<protein>
    <submittedName>
        <fullName evidence="4">Putative transposase</fullName>
    </submittedName>
</protein>
<dbReference type="InterPro" id="IPR003314">
    <property type="entry name" value="Mu-type_HTH"/>
</dbReference>
<dbReference type="OrthoDB" id="9794201at2"/>
<dbReference type="PROSITE" id="PS51702">
    <property type="entry name" value="HTH_MU"/>
    <property type="match status" value="1"/>
</dbReference>
<organism evidence="4 5">
    <name type="scientific">Desulfofustis glycolicus DSM 9705</name>
    <dbReference type="NCBI Taxonomy" id="1121409"/>
    <lineage>
        <taxon>Bacteria</taxon>
        <taxon>Pseudomonadati</taxon>
        <taxon>Thermodesulfobacteriota</taxon>
        <taxon>Desulfobulbia</taxon>
        <taxon>Desulfobulbales</taxon>
        <taxon>Desulfocapsaceae</taxon>
        <taxon>Desulfofustis</taxon>
    </lineage>
</organism>
<sequence>MKPAYSAKELQALDLPVLPKTERSIARKADRENWSFYWETVRGGSRKMYRSYMLPDEIRTAILDKEKIEALVPAGPACLLPAAVEGVDASRERSAHYKAALVKLYLQALSAVPWGKKDRARETFMVGYNSGAAYPELYKELGGVSWKTIEGWKTKLKKSDGNRLPLADRRGKKKGARTITPLQAQIILAIVRQPKGKSRPKSEIIRISRDIMRHKGIDSLSEATYRRFLDDWIAINYDEWVWWREGDKGLNDKCLFWVERDYDRIEVGDIVVADGHVLNFRIVNPWTGKDQRMMLVLFFDMKSNMPLGWEIMPTENTASISAALRRSIISLGKIPRIVYLDNGRAFKGMFFTGTDFEQTELPGLYQRLGIQLIVAKPYHGQSKTIERFFKTFGELERLSPSFVGTAIDTKPAHLNRGEKLHRRINDKICQGYVPTLIDSHRAIAAWFDLYASRHQGPSSHMAGQRPIEVFAAGRGPGVDETALRILMMKREERTIYGRGVKVFDKGDYYYHPALYGRNHKVYVRFDLQHRNSVLVYDQRTDEFICEASRIEKTHPAARILGSEKDVAVLEAQLELQGNLRKKTIAHARAIADQVVIPEAQRLIDDTGFRSEAQDGGQRLGGGRNGAVRQLPSKPKKLSKAEQLQAIKEADEAQQFQRELEEAQLCAELERMDEFNRYGKLLEMEMQGHKMTSQWRRFMRVYEQMSEFERDKDYWDGQRAALAVLYKQKHPTAGEAAAG</sequence>
<dbReference type="InterPro" id="IPR012337">
    <property type="entry name" value="RNaseH-like_sf"/>
</dbReference>
<feature type="domain" description="HTH Mu-type" evidence="3">
    <location>
        <begin position="3"/>
        <end position="70"/>
    </location>
</feature>
<dbReference type="SUPFAM" id="SSF46955">
    <property type="entry name" value="Putative DNA-binding domain"/>
    <property type="match status" value="1"/>
</dbReference>
<dbReference type="InterPro" id="IPR036388">
    <property type="entry name" value="WH-like_DNA-bd_sf"/>
</dbReference>
<evidence type="ECO:0000259" key="3">
    <source>
        <dbReference type="PROSITE" id="PS51702"/>
    </source>
</evidence>
<dbReference type="Gene3D" id="3.30.420.10">
    <property type="entry name" value="Ribonuclease H-like superfamily/Ribonuclease H"/>
    <property type="match status" value="1"/>
</dbReference>